<reference evidence="3 6" key="1">
    <citation type="submission" date="2019-10" db="EMBL/GenBank/DDBJ databases">
        <title>Comparative genomics of sulfur disproportionating microorganisms.</title>
        <authorList>
            <person name="Ward L.M."/>
            <person name="Bertran E."/>
            <person name="Johnston D."/>
        </authorList>
    </citation>
    <scope>NUCLEOTIDE SEQUENCE [LARGE SCALE GENOMIC DNA]</scope>
    <source>
        <strain evidence="3 6">DSM 3772</strain>
    </source>
</reference>
<keyword evidence="5" id="KW-1185">Reference proteome</keyword>
<dbReference type="PANTHER" id="PTHR30535:SF34">
    <property type="entry name" value="MOLYBDATE-BINDING PROTEIN MOLA"/>
    <property type="match status" value="1"/>
</dbReference>
<dbReference type="EMBL" id="WHYS01000005">
    <property type="protein sequence ID" value="MQL56527.1"/>
    <property type="molecule type" value="Genomic_DNA"/>
</dbReference>
<proteinExistence type="predicted"/>
<accession>A0A650CVZ4</accession>
<dbReference type="Proteomes" id="UP000474054">
    <property type="component" value="Unassembled WGS sequence"/>
</dbReference>
<evidence type="ECO:0000313" key="6">
    <source>
        <dbReference type="Proteomes" id="UP000474054"/>
    </source>
</evidence>
<organism evidence="4 5">
    <name type="scientific">Acidianus ambivalens</name>
    <name type="common">Desulfurolobus ambivalens</name>
    <dbReference type="NCBI Taxonomy" id="2283"/>
    <lineage>
        <taxon>Archaea</taxon>
        <taxon>Thermoproteota</taxon>
        <taxon>Thermoprotei</taxon>
        <taxon>Sulfolobales</taxon>
        <taxon>Sulfolobaceae</taxon>
        <taxon>Acidianus</taxon>
    </lineage>
</organism>
<dbReference type="EMBL" id="CP045482">
    <property type="protein sequence ID" value="QGR21948.1"/>
    <property type="molecule type" value="Genomic_DNA"/>
</dbReference>
<dbReference type="SUPFAM" id="SSF53807">
    <property type="entry name" value="Helical backbone' metal receptor"/>
    <property type="match status" value="1"/>
</dbReference>
<dbReference type="AlphaFoldDB" id="A0A650CVZ4"/>
<dbReference type="InterPro" id="IPR002491">
    <property type="entry name" value="ABC_transptr_periplasmic_BD"/>
</dbReference>
<evidence type="ECO:0000256" key="1">
    <source>
        <dbReference type="SAM" id="Phobius"/>
    </source>
</evidence>
<feature type="domain" description="Fe/B12 periplasmic-binding" evidence="2">
    <location>
        <begin position="67"/>
        <end position="347"/>
    </location>
</feature>
<gene>
    <name evidence="4" type="ORF">D1866_07970</name>
    <name evidence="3" type="ORF">GFB69_12715</name>
</gene>
<dbReference type="InterPro" id="IPR050902">
    <property type="entry name" value="ABC_Transporter_SBP"/>
</dbReference>
<reference evidence="4 5" key="2">
    <citation type="submission" date="2019-10" db="EMBL/GenBank/DDBJ databases">
        <title>Genome Sequences from Six Type Strain Members of the Archaeal Family Sulfolobaceae: Acidianus ambivalens, Acidianus infernus, Metallosphaera prunae, Stygiolobus azoricus, Sulfolobus metallicus, and Sulfurisphaera ohwakuensis.</title>
        <authorList>
            <person name="Counts J.A."/>
            <person name="Kelly R.M."/>
        </authorList>
    </citation>
    <scope>NUCLEOTIDE SEQUENCE [LARGE SCALE GENOMIC DNA]</scope>
    <source>
        <strain evidence="4 5">LEI 10</strain>
    </source>
</reference>
<keyword evidence="1" id="KW-0812">Transmembrane</keyword>
<dbReference type="KEGG" id="aamb:D1866_07970"/>
<sequence length="389" mass="43636">MNIFKYIHLFIFHMKRRDFIIAITALALASIVGGVVYFDNEGNNYSGEVKIIDSKGRTVYIPKEINKVVALGPGTLGMVIYAGGLDKISGIEQIELRNMWGQDCWLAYHDKFKGLPIIGQGGPNATPDPSAILTAKPQVIIEDQLYAQVMDPNQLQEETKIPVIVVYTFSPKRIGELGPNTFKSSMSLLGEILGTTDRTNELNEYVNSLVSDLNSRTSDISYRPSVYVGGLPYKTGSEGFLGTDVDFEVLNLINTKSVVDNLGWPPGFYNIDFSYLLETQPEFVFIDEGNLETVISEFSQNKQQFCSLNAFKNGNVYGLLPYRWYQVNVTNEFLSAYYIGKILYPDNFSDVDIVSLANEIYTKFLGINIYSDYLKYAPGYVNISGYFQC</sequence>
<dbReference type="PANTHER" id="PTHR30535">
    <property type="entry name" value="VITAMIN B12-BINDING PROTEIN"/>
    <property type="match status" value="1"/>
</dbReference>
<evidence type="ECO:0000313" key="5">
    <source>
        <dbReference type="Proteomes" id="UP000426328"/>
    </source>
</evidence>
<protein>
    <submittedName>
        <fullName evidence="4">ABC transporter substrate-binding protein</fullName>
    </submittedName>
</protein>
<evidence type="ECO:0000313" key="3">
    <source>
        <dbReference type="EMBL" id="MQL56527.1"/>
    </source>
</evidence>
<keyword evidence="1" id="KW-1133">Transmembrane helix</keyword>
<dbReference type="PROSITE" id="PS50983">
    <property type="entry name" value="FE_B12_PBP"/>
    <property type="match status" value="1"/>
</dbReference>
<feature type="transmembrane region" description="Helical" evidence="1">
    <location>
        <begin position="20"/>
        <end position="38"/>
    </location>
</feature>
<name>A0A650CVZ4_ACIAM</name>
<dbReference type="Proteomes" id="UP000426328">
    <property type="component" value="Chromosome"/>
</dbReference>
<dbReference type="Pfam" id="PF01497">
    <property type="entry name" value="Peripla_BP_2"/>
    <property type="match status" value="1"/>
</dbReference>
<dbReference type="Gene3D" id="3.40.50.1980">
    <property type="entry name" value="Nitrogenase molybdenum iron protein domain"/>
    <property type="match status" value="2"/>
</dbReference>
<evidence type="ECO:0000313" key="4">
    <source>
        <dbReference type="EMBL" id="QGR21948.1"/>
    </source>
</evidence>
<evidence type="ECO:0000259" key="2">
    <source>
        <dbReference type="PROSITE" id="PS50983"/>
    </source>
</evidence>
<keyword evidence="1" id="KW-0472">Membrane</keyword>